<sequence>MKNFQNPFSPEMIEQIKAGLERYDSLQKKDGFIKLAELGWYINGSMTLAHSAWLMDMALENEIDKINKDLSSHYVEEMLDRVKFLKKYQSKRYLIIKEAIECHLSGKYHASVALFLSQADGLCKGLLFITRNKKKELKKFIAEEKKNKFFEDILEVIQRVNKIDEYFSQGLSGSNELNRHAVLHGYDTDFGTELNSLKAYSLLLFVDDFLKNKKL</sequence>
<dbReference type="Proteomes" id="UP000740413">
    <property type="component" value="Unassembled WGS sequence"/>
</dbReference>
<protein>
    <recommendedName>
        <fullName evidence="3">DUF4209 domain-containing protein</fullName>
    </recommendedName>
</protein>
<dbReference type="EMBL" id="JACATN010000009">
    <property type="protein sequence ID" value="MBT2163605.1"/>
    <property type="molecule type" value="Genomic_DNA"/>
</dbReference>
<evidence type="ECO:0000313" key="2">
    <source>
        <dbReference type="Proteomes" id="UP000740413"/>
    </source>
</evidence>
<reference evidence="2" key="1">
    <citation type="submission" date="2023-07" db="EMBL/GenBank/DDBJ databases">
        <title>Zobellia barbeyronii sp. nov., a new marine flavobacterium, isolated from green and red algae.</title>
        <authorList>
            <person name="Nedashkovskaya O.I."/>
            <person name="Otstavnykh N."/>
            <person name="Zhukova N."/>
            <person name="Guzev K."/>
            <person name="Chausova V."/>
            <person name="Tekutyeva L."/>
            <person name="Mikhailov V."/>
            <person name="Isaeva M."/>
        </authorList>
    </citation>
    <scope>NUCLEOTIDE SEQUENCE [LARGE SCALE GENOMIC DNA]</scope>
    <source>
        <strain evidence="2">KMM 6746</strain>
    </source>
</reference>
<accession>A0ABS5WJR7</accession>
<evidence type="ECO:0008006" key="3">
    <source>
        <dbReference type="Google" id="ProtNLM"/>
    </source>
</evidence>
<dbReference type="RefSeq" id="WP_214613535.1">
    <property type="nucleotide sequence ID" value="NZ_JACATN010000009.1"/>
</dbReference>
<evidence type="ECO:0000313" key="1">
    <source>
        <dbReference type="EMBL" id="MBT2163605.1"/>
    </source>
</evidence>
<comment type="caution">
    <text evidence="1">The sequence shown here is derived from an EMBL/GenBank/DDBJ whole genome shotgun (WGS) entry which is preliminary data.</text>
</comment>
<keyword evidence="2" id="KW-1185">Reference proteome</keyword>
<proteinExistence type="predicted"/>
<gene>
    <name evidence="1" type="ORF">HW347_20205</name>
</gene>
<name>A0ABS5WJR7_9FLAO</name>
<organism evidence="1 2">
    <name type="scientific">Zobellia barbeyronii</name>
    <dbReference type="NCBI Taxonomy" id="2748009"/>
    <lineage>
        <taxon>Bacteria</taxon>
        <taxon>Pseudomonadati</taxon>
        <taxon>Bacteroidota</taxon>
        <taxon>Flavobacteriia</taxon>
        <taxon>Flavobacteriales</taxon>
        <taxon>Flavobacteriaceae</taxon>
        <taxon>Zobellia</taxon>
    </lineage>
</organism>